<dbReference type="EMBL" id="STGU01000010">
    <property type="protein sequence ID" value="THV33751.1"/>
    <property type="molecule type" value="Genomic_DNA"/>
</dbReference>
<sequence length="87" mass="9934">MPERDYDWIARRAYSLWEEEGRPDGRDEAHWQTALNDWETLHASASETTAKAGRRIADAQASVQEEGLVITEEPVRPVRKAARSRKG</sequence>
<dbReference type="Pfam" id="PF11154">
    <property type="entry name" value="DUF2934"/>
    <property type="match status" value="1"/>
</dbReference>
<evidence type="ECO:0000313" key="3">
    <source>
        <dbReference type="Proteomes" id="UP000307378"/>
    </source>
</evidence>
<dbReference type="Proteomes" id="UP000307378">
    <property type="component" value="Unassembled WGS sequence"/>
</dbReference>
<feature type="compositionally biased region" description="Basic residues" evidence="1">
    <location>
        <begin position="77"/>
        <end position="87"/>
    </location>
</feature>
<name>A0A4S8PTS8_9HYPH</name>
<reference evidence="2 3" key="1">
    <citation type="submission" date="2019-04" db="EMBL/GenBank/DDBJ databases">
        <title>genome sequence of strain W3.</title>
        <authorList>
            <person name="Gao J."/>
            <person name="Sun J."/>
        </authorList>
    </citation>
    <scope>NUCLEOTIDE SEQUENCE [LARGE SCALE GENOMIC DNA]</scope>
    <source>
        <strain evidence="2 3">W3</strain>
    </source>
</reference>
<gene>
    <name evidence="2" type="ORF">FAA86_17165</name>
</gene>
<organism evidence="2 3">
    <name type="scientific">Rhizobium rosettiformans W3</name>
    <dbReference type="NCBI Taxonomy" id="538378"/>
    <lineage>
        <taxon>Bacteria</taxon>
        <taxon>Pseudomonadati</taxon>
        <taxon>Pseudomonadota</taxon>
        <taxon>Alphaproteobacteria</taxon>
        <taxon>Hyphomicrobiales</taxon>
        <taxon>Rhizobiaceae</taxon>
        <taxon>Rhizobium/Agrobacterium group</taxon>
        <taxon>Rhizobium</taxon>
    </lineage>
</organism>
<dbReference type="RefSeq" id="WP_136542395.1">
    <property type="nucleotide sequence ID" value="NZ_STGU01000010.1"/>
</dbReference>
<accession>A0A4S8PTS8</accession>
<dbReference type="InterPro" id="IPR021327">
    <property type="entry name" value="DUF2934"/>
</dbReference>
<evidence type="ECO:0000256" key="1">
    <source>
        <dbReference type="SAM" id="MobiDB-lite"/>
    </source>
</evidence>
<proteinExistence type="predicted"/>
<comment type="caution">
    <text evidence="2">The sequence shown here is derived from an EMBL/GenBank/DDBJ whole genome shotgun (WGS) entry which is preliminary data.</text>
</comment>
<protein>
    <submittedName>
        <fullName evidence="2">DUF2934 domain-containing protein</fullName>
    </submittedName>
</protein>
<feature type="region of interest" description="Disordered" evidence="1">
    <location>
        <begin position="63"/>
        <end position="87"/>
    </location>
</feature>
<dbReference type="AlphaFoldDB" id="A0A4S8PTS8"/>
<evidence type="ECO:0000313" key="2">
    <source>
        <dbReference type="EMBL" id="THV33751.1"/>
    </source>
</evidence>